<feature type="coiled-coil region" evidence="6">
    <location>
        <begin position="250"/>
        <end position="284"/>
    </location>
</feature>
<comment type="subcellular location">
    <subcellularLocation>
        <location evidence="1">Cell outer membrane</location>
    </subcellularLocation>
</comment>
<keyword evidence="3" id="KW-0812">Transmembrane</keyword>
<dbReference type="PANTHER" id="PTHR30026:SF20">
    <property type="entry name" value="OUTER MEMBRANE PROTEIN TOLC"/>
    <property type="match status" value="1"/>
</dbReference>
<sequence>MIINSSNRQLAAKNYLLVCFIFYSDFVFSDAPKPLPEPLSLEYALGLSKNINEDLAFRIAEKNEILLDKSLADAQDGFNLSVEGRATRVERRNSFFSYIVDEQKLALRLTKSIYDFGNHKHTVNASDKLLDSNSLLYLNEIYSRQIKIMAAYFDILLADLRFHRNNENMAIAFISWDNSRKELELGKNSDLEVEKNHSEYQRVRRERFESENNQRQTRNRLANLMNSSGQLPASLATPSVSSRLKKYPEIEKLTKKAFENNLELRALRKKIESVQSSVRALQSKMKPQINFESEAIAYANELSRNSFSRENWNVGVVVGMPIYDSGEMDSQVAKVRVEIYRLETLIAQKKMNIQHELLSLKLKLDTLRFERDEADAFNEYSELFLDEKRALYELEVKSTLGTAMVQISDAQYGVAKSLYETLLTWAKIDLLVGDEPAEKLFKN</sequence>
<keyword evidence="5" id="KW-0998">Cell outer membrane</keyword>
<dbReference type="Gene3D" id="1.20.1600.10">
    <property type="entry name" value="Outer membrane efflux proteins (OEP)"/>
    <property type="match status" value="1"/>
</dbReference>
<accession>A0A3B1ACI0</accession>
<dbReference type="GO" id="GO:0015562">
    <property type="term" value="F:efflux transmembrane transporter activity"/>
    <property type="evidence" value="ECO:0007669"/>
    <property type="project" value="InterPro"/>
</dbReference>
<keyword evidence="6" id="KW-0175">Coiled coil</keyword>
<dbReference type="AlphaFoldDB" id="A0A3B1ACI0"/>
<evidence type="ECO:0000256" key="6">
    <source>
        <dbReference type="SAM" id="Coils"/>
    </source>
</evidence>
<evidence type="ECO:0000256" key="4">
    <source>
        <dbReference type="ARBA" id="ARBA00023136"/>
    </source>
</evidence>
<evidence type="ECO:0000256" key="1">
    <source>
        <dbReference type="ARBA" id="ARBA00004442"/>
    </source>
</evidence>
<organism evidence="7">
    <name type="scientific">hydrothermal vent metagenome</name>
    <dbReference type="NCBI Taxonomy" id="652676"/>
    <lineage>
        <taxon>unclassified sequences</taxon>
        <taxon>metagenomes</taxon>
        <taxon>ecological metagenomes</taxon>
    </lineage>
</organism>
<name>A0A3B1ACI0_9ZZZZ</name>
<evidence type="ECO:0008006" key="8">
    <source>
        <dbReference type="Google" id="ProtNLM"/>
    </source>
</evidence>
<evidence type="ECO:0000313" key="7">
    <source>
        <dbReference type="EMBL" id="VAW91494.1"/>
    </source>
</evidence>
<dbReference type="PANTHER" id="PTHR30026">
    <property type="entry name" value="OUTER MEMBRANE PROTEIN TOLC"/>
    <property type="match status" value="1"/>
</dbReference>
<evidence type="ECO:0000256" key="2">
    <source>
        <dbReference type="ARBA" id="ARBA00022452"/>
    </source>
</evidence>
<dbReference type="GO" id="GO:1990281">
    <property type="term" value="C:efflux pump complex"/>
    <property type="evidence" value="ECO:0007669"/>
    <property type="project" value="TreeGrafter"/>
</dbReference>
<proteinExistence type="predicted"/>
<dbReference type="SUPFAM" id="SSF56954">
    <property type="entry name" value="Outer membrane efflux proteins (OEP)"/>
    <property type="match status" value="1"/>
</dbReference>
<reference evidence="7" key="1">
    <citation type="submission" date="2018-06" db="EMBL/GenBank/DDBJ databases">
        <authorList>
            <person name="Zhirakovskaya E."/>
        </authorList>
    </citation>
    <scope>NUCLEOTIDE SEQUENCE</scope>
</reference>
<dbReference type="InterPro" id="IPR051906">
    <property type="entry name" value="TolC-like"/>
</dbReference>
<evidence type="ECO:0000256" key="5">
    <source>
        <dbReference type="ARBA" id="ARBA00023237"/>
    </source>
</evidence>
<keyword evidence="2" id="KW-1134">Transmembrane beta strand</keyword>
<dbReference type="GO" id="GO:0009279">
    <property type="term" value="C:cell outer membrane"/>
    <property type="evidence" value="ECO:0007669"/>
    <property type="project" value="UniProtKB-SubCell"/>
</dbReference>
<gene>
    <name evidence="7" type="ORF">MNBD_GAMMA22-2749</name>
</gene>
<protein>
    <recommendedName>
        <fullName evidence="8">Outer membrane efflux protein</fullName>
    </recommendedName>
</protein>
<evidence type="ECO:0000256" key="3">
    <source>
        <dbReference type="ARBA" id="ARBA00022692"/>
    </source>
</evidence>
<dbReference type="EMBL" id="UOFS01000006">
    <property type="protein sequence ID" value="VAW91494.1"/>
    <property type="molecule type" value="Genomic_DNA"/>
</dbReference>
<dbReference type="GO" id="GO:0015288">
    <property type="term" value="F:porin activity"/>
    <property type="evidence" value="ECO:0007669"/>
    <property type="project" value="TreeGrafter"/>
</dbReference>
<keyword evidence="4" id="KW-0472">Membrane</keyword>